<dbReference type="OrthoDB" id="34166at2"/>
<reference evidence="11 12" key="1">
    <citation type="journal article" date="2013" name="Stand. Genomic Sci.">
        <title>Genomic Encyclopedia of Type Strains, Phase I: The one thousand microbial genomes (KMG-I) project.</title>
        <authorList>
            <person name="Kyrpides N.C."/>
            <person name="Woyke T."/>
            <person name="Eisen J.A."/>
            <person name="Garrity G."/>
            <person name="Lilburn T.G."/>
            <person name="Beck B.J."/>
            <person name="Whitman W.B."/>
            <person name="Hugenholtz P."/>
            <person name="Klenk H.P."/>
        </authorList>
    </citation>
    <scope>NUCLEOTIDE SEQUENCE [LARGE SCALE GENOMIC DNA]</scope>
    <source>
        <strain evidence="11 12">DSM 45044</strain>
    </source>
</reference>
<dbReference type="EMBL" id="VLLL01000006">
    <property type="protein sequence ID" value="TWJ12425.1"/>
    <property type="molecule type" value="Genomic_DNA"/>
</dbReference>
<comment type="catalytic activity">
    <reaction evidence="2">
        <text>4-amino-2-methyl-5-(phosphooxymethyl)pyrimidine + ATP = 4-amino-2-methyl-5-(diphosphooxymethyl)pyrimidine + ADP</text>
        <dbReference type="Rhea" id="RHEA:19893"/>
        <dbReference type="ChEBI" id="CHEBI:30616"/>
        <dbReference type="ChEBI" id="CHEBI:57841"/>
        <dbReference type="ChEBI" id="CHEBI:58354"/>
        <dbReference type="ChEBI" id="CHEBI:456216"/>
        <dbReference type="EC" id="2.7.4.7"/>
    </reaction>
</comment>
<dbReference type="Pfam" id="PF08543">
    <property type="entry name" value="Phos_pyr_kin"/>
    <property type="match status" value="1"/>
</dbReference>
<name>A0A562V3J1_9ACTN</name>
<dbReference type="PANTHER" id="PTHR20858:SF17">
    <property type="entry name" value="HYDROXYMETHYLPYRIMIDINE_PHOSPHOMETHYLPYRIMIDINE KINASE THI20-RELATED"/>
    <property type="match status" value="1"/>
</dbReference>
<dbReference type="GO" id="GO:0005524">
    <property type="term" value="F:ATP binding"/>
    <property type="evidence" value="ECO:0007669"/>
    <property type="project" value="UniProtKB-KW"/>
</dbReference>
<evidence type="ECO:0000259" key="10">
    <source>
        <dbReference type="Pfam" id="PF08543"/>
    </source>
</evidence>
<evidence type="ECO:0000256" key="8">
    <source>
        <dbReference type="ARBA" id="ARBA00022840"/>
    </source>
</evidence>
<keyword evidence="8" id="KW-0067">ATP-binding</keyword>
<dbReference type="FunFam" id="3.40.1190.20:FF:000003">
    <property type="entry name" value="Phosphomethylpyrimidine kinase ThiD"/>
    <property type="match status" value="1"/>
</dbReference>
<evidence type="ECO:0000256" key="4">
    <source>
        <dbReference type="ARBA" id="ARBA00004769"/>
    </source>
</evidence>
<keyword evidence="7 11" id="KW-0418">Kinase</keyword>
<dbReference type="Proteomes" id="UP000321617">
    <property type="component" value="Unassembled WGS sequence"/>
</dbReference>
<dbReference type="GO" id="GO:0009228">
    <property type="term" value="P:thiamine biosynthetic process"/>
    <property type="evidence" value="ECO:0007669"/>
    <property type="project" value="UniProtKB-KW"/>
</dbReference>
<dbReference type="UniPathway" id="UPA00060">
    <property type="reaction ID" value="UER00138"/>
</dbReference>
<dbReference type="GO" id="GO:0008902">
    <property type="term" value="F:hydroxymethylpyrimidine kinase activity"/>
    <property type="evidence" value="ECO:0007669"/>
    <property type="project" value="UniProtKB-EC"/>
</dbReference>
<comment type="function">
    <text evidence="3">Catalyzes the phosphorylation of hydroxymethylpyrimidine phosphate (HMP-P) to HMP-PP, and of HMP to HMP-P.</text>
</comment>
<dbReference type="GO" id="GO:0008972">
    <property type="term" value="F:phosphomethylpyrimidine kinase activity"/>
    <property type="evidence" value="ECO:0007669"/>
    <property type="project" value="UniProtKB-EC"/>
</dbReference>
<dbReference type="InterPro" id="IPR004399">
    <property type="entry name" value="HMP/HMP-P_kinase_dom"/>
</dbReference>
<keyword evidence="6" id="KW-0547">Nucleotide-binding</keyword>
<gene>
    <name evidence="11" type="ORF">LX16_3182</name>
</gene>
<evidence type="ECO:0000256" key="7">
    <source>
        <dbReference type="ARBA" id="ARBA00022777"/>
    </source>
</evidence>
<comment type="pathway">
    <text evidence="4">Cofactor biosynthesis; thiamine diphosphate biosynthesis; 4-amino-2-methyl-5-diphosphomethylpyrimidine from 5-amino-1-(5-phospho-D-ribosyl)imidazole: step 3/3.</text>
</comment>
<dbReference type="InterPro" id="IPR029056">
    <property type="entry name" value="Ribokinase-like"/>
</dbReference>
<keyword evidence="12" id="KW-1185">Reference proteome</keyword>
<dbReference type="SUPFAM" id="SSF53613">
    <property type="entry name" value="Ribokinase-like"/>
    <property type="match status" value="1"/>
</dbReference>
<evidence type="ECO:0000256" key="1">
    <source>
        <dbReference type="ARBA" id="ARBA00000151"/>
    </source>
</evidence>
<dbReference type="RefSeq" id="WP_147140808.1">
    <property type="nucleotide sequence ID" value="NZ_BAABIJ010000002.1"/>
</dbReference>
<evidence type="ECO:0000256" key="9">
    <source>
        <dbReference type="ARBA" id="ARBA00022977"/>
    </source>
</evidence>
<dbReference type="GO" id="GO:0009229">
    <property type="term" value="P:thiamine diphosphate biosynthetic process"/>
    <property type="evidence" value="ECO:0007669"/>
    <property type="project" value="UniProtKB-UniPathway"/>
</dbReference>
<dbReference type="NCBIfam" id="TIGR00097">
    <property type="entry name" value="HMP-P_kinase"/>
    <property type="match status" value="1"/>
</dbReference>
<dbReference type="PANTHER" id="PTHR20858">
    <property type="entry name" value="PHOSPHOMETHYLPYRIMIDINE KINASE"/>
    <property type="match status" value="1"/>
</dbReference>
<keyword evidence="9" id="KW-0784">Thiamine biosynthesis</keyword>
<evidence type="ECO:0000313" key="11">
    <source>
        <dbReference type="EMBL" id="TWJ12425.1"/>
    </source>
</evidence>
<accession>A0A562V3J1</accession>
<evidence type="ECO:0000256" key="5">
    <source>
        <dbReference type="ARBA" id="ARBA00022679"/>
    </source>
</evidence>
<dbReference type="Gene3D" id="3.40.1190.20">
    <property type="match status" value="1"/>
</dbReference>
<protein>
    <submittedName>
        <fullName evidence="11">Hydroxymethylpyrimidine/phosphomethylpyrimidine kinase</fullName>
    </submittedName>
</protein>
<feature type="domain" description="Pyridoxamine kinase/Phosphomethylpyrimidine kinase" evidence="10">
    <location>
        <begin position="11"/>
        <end position="251"/>
    </location>
</feature>
<keyword evidence="5" id="KW-0808">Transferase</keyword>
<evidence type="ECO:0000256" key="2">
    <source>
        <dbReference type="ARBA" id="ARBA00000565"/>
    </source>
</evidence>
<comment type="caution">
    <text evidence="11">The sequence shown here is derived from an EMBL/GenBank/DDBJ whole genome shotgun (WGS) entry which is preliminary data.</text>
</comment>
<dbReference type="GO" id="GO:0005829">
    <property type="term" value="C:cytosol"/>
    <property type="evidence" value="ECO:0007669"/>
    <property type="project" value="TreeGrafter"/>
</dbReference>
<dbReference type="CDD" id="cd01169">
    <property type="entry name" value="HMPP_kinase"/>
    <property type="match status" value="1"/>
</dbReference>
<proteinExistence type="predicted"/>
<evidence type="ECO:0000256" key="6">
    <source>
        <dbReference type="ARBA" id="ARBA00022741"/>
    </source>
</evidence>
<dbReference type="InterPro" id="IPR013749">
    <property type="entry name" value="PM/HMP-P_kinase-1"/>
</dbReference>
<dbReference type="AlphaFoldDB" id="A0A562V3J1"/>
<comment type="catalytic activity">
    <reaction evidence="1">
        <text>4-amino-5-hydroxymethyl-2-methylpyrimidine + ATP = 4-amino-2-methyl-5-(phosphooxymethyl)pyrimidine + ADP + H(+)</text>
        <dbReference type="Rhea" id="RHEA:23096"/>
        <dbReference type="ChEBI" id="CHEBI:15378"/>
        <dbReference type="ChEBI" id="CHEBI:16892"/>
        <dbReference type="ChEBI" id="CHEBI:30616"/>
        <dbReference type="ChEBI" id="CHEBI:58354"/>
        <dbReference type="ChEBI" id="CHEBI:456216"/>
        <dbReference type="EC" id="2.7.1.49"/>
    </reaction>
</comment>
<organism evidence="11 12">
    <name type="scientific">Stackebrandtia albiflava</name>
    <dbReference type="NCBI Taxonomy" id="406432"/>
    <lineage>
        <taxon>Bacteria</taxon>
        <taxon>Bacillati</taxon>
        <taxon>Actinomycetota</taxon>
        <taxon>Actinomycetes</taxon>
        <taxon>Glycomycetales</taxon>
        <taxon>Glycomycetaceae</taxon>
        <taxon>Stackebrandtia</taxon>
    </lineage>
</organism>
<evidence type="ECO:0000256" key="3">
    <source>
        <dbReference type="ARBA" id="ARBA00003848"/>
    </source>
</evidence>
<sequence length="265" mass="27045">MPVALTIAGSDSGGGAGIQADLLTFAAHRVHGTTVVTALTAQNTVGVSASLTVPPDFITAQLDAVTADFPVAAAKTGMLGGPEQLAAVAAGAPANLVVDPVLVATSGARLYTGDPRDYLRLLGPVTTVFTPNLPEAELLLGRPLSTRADREEAVRELARHGPRVVVLKGGHDSGDEAVDVCWLEGRVTDLRARRITTGNTHGTGCTFSAAVTARLAHGDHVGAALAAAKRYVTAGLRAAATRRLGAGAGPLDHVGAIHDPERTVQ</sequence>
<evidence type="ECO:0000313" key="12">
    <source>
        <dbReference type="Proteomes" id="UP000321617"/>
    </source>
</evidence>